<accession>A0ACD6B560</accession>
<keyword evidence="2" id="KW-1185">Reference proteome</keyword>
<evidence type="ECO:0000313" key="2">
    <source>
        <dbReference type="Proteomes" id="UP000202317"/>
    </source>
</evidence>
<evidence type="ECO:0000313" key="1">
    <source>
        <dbReference type="EMBL" id="ABC61139.1"/>
    </source>
</evidence>
<dbReference type="EMBL" id="DQ333351">
    <property type="protein sequence ID" value="ABC61139.1"/>
    <property type="molecule type" value="Genomic_DNA"/>
</dbReference>
<organism evidence="1 2">
    <name type="scientific">Choristoneura occidentalis granulovirus</name>
    <dbReference type="NCBI Taxonomy" id="364745"/>
    <lineage>
        <taxon>Viruses</taxon>
        <taxon>Viruses incertae sedis</taxon>
        <taxon>Naldaviricetes</taxon>
        <taxon>Lefavirales</taxon>
        <taxon>Baculoviridae</taxon>
        <taxon>Betabaculovirus</taxon>
        <taxon>Betabaculovirus chofumiferanae</taxon>
    </lineage>
</organism>
<name>A0ACD6B560_9BBAC</name>
<dbReference type="KEGG" id="vg:4155912"/>
<protein>
    <submittedName>
        <fullName evidence="1">Uncharacterized protein</fullName>
    </submittedName>
</protein>
<sequence>MLSIFFDNFEVYYNFDEVVQLVLKYNLEKADKKMLSVECLKIISANEQVYCTDGISINNRLINYDECYISFEGVMELIEGNQFGDKENLENLLVECTLRVVLNPNHEWLKKYIIRLQARVGASFDLYFKILEQYILANKPCVEKIGPTLNELLTKAKLYRHSPNDCVVLNQSYRSFDLASNLMLQYI</sequence>
<proteinExistence type="predicted"/>
<dbReference type="OrthoDB" id="13866at10239"/>
<dbReference type="Proteomes" id="UP000202317">
    <property type="component" value="Segment"/>
</dbReference>
<reference evidence="1 2" key="1">
    <citation type="journal article" date="2006" name="J. Gen. Virol.">
        <title>Sequence analysis of the Choristoneura occidentalis granulovirus genome.</title>
        <authorList>
            <person name="Escasa S.R."/>
            <person name="Lauzon H.A.M."/>
            <person name="Mathur A.C."/>
            <person name="Krell P.J."/>
            <person name="Arif B.M."/>
        </authorList>
    </citation>
    <scope>NUCLEOTIDE SEQUENCE [LARGE SCALE GENOMIC DNA]</scope>
</reference>